<feature type="region of interest" description="Disordered" evidence="15">
    <location>
        <begin position="784"/>
        <end position="805"/>
    </location>
</feature>
<feature type="compositionally biased region" description="Polar residues" evidence="15">
    <location>
        <begin position="10"/>
        <end position="24"/>
    </location>
</feature>
<accession>A0A8H6BI68</accession>
<dbReference type="EC" id="2.7.13.3" evidence="3"/>
<evidence type="ECO:0000256" key="6">
    <source>
        <dbReference type="ARBA" id="ARBA00022692"/>
    </source>
</evidence>
<feature type="domain" description="Response regulatory" evidence="18">
    <location>
        <begin position="1074"/>
        <end position="1195"/>
    </location>
</feature>
<dbReference type="CDD" id="cd17546">
    <property type="entry name" value="REC_hyHK_CKI1_RcsC-like"/>
    <property type="match status" value="1"/>
</dbReference>
<keyword evidence="13" id="KW-0325">Glycoprotein</keyword>
<dbReference type="InterPro" id="IPR003594">
    <property type="entry name" value="HATPase_dom"/>
</dbReference>
<feature type="transmembrane region" description="Helical" evidence="16">
    <location>
        <begin position="371"/>
        <end position="393"/>
    </location>
</feature>
<feature type="region of interest" description="Disordered" evidence="15">
    <location>
        <begin position="492"/>
        <end position="519"/>
    </location>
</feature>
<evidence type="ECO:0000259" key="19">
    <source>
        <dbReference type="PROSITE" id="PS50885"/>
    </source>
</evidence>
<protein>
    <recommendedName>
        <fullName evidence="3">histidine kinase</fullName>
        <ecNumber evidence="3">2.7.13.3</ecNumber>
    </recommendedName>
</protein>
<dbReference type="EMBL" id="JABCYN010000024">
    <property type="protein sequence ID" value="KAF6012226.1"/>
    <property type="molecule type" value="Genomic_DNA"/>
</dbReference>
<evidence type="ECO:0000256" key="11">
    <source>
        <dbReference type="ARBA" id="ARBA00023012"/>
    </source>
</evidence>
<evidence type="ECO:0000256" key="16">
    <source>
        <dbReference type="SAM" id="Phobius"/>
    </source>
</evidence>
<organism evidence="20 21">
    <name type="scientific">Dekkera bruxellensis</name>
    <name type="common">Brettanomyces custersii</name>
    <dbReference type="NCBI Taxonomy" id="5007"/>
    <lineage>
        <taxon>Eukaryota</taxon>
        <taxon>Fungi</taxon>
        <taxon>Dikarya</taxon>
        <taxon>Ascomycota</taxon>
        <taxon>Saccharomycotina</taxon>
        <taxon>Pichiomycetes</taxon>
        <taxon>Pichiales</taxon>
        <taxon>Pichiaceae</taxon>
        <taxon>Brettanomyces</taxon>
    </lineage>
</organism>
<dbReference type="GO" id="GO:1900445">
    <property type="term" value="P:positive regulation of filamentous growth of a population of unicellular organisms in response to biotic stimulus"/>
    <property type="evidence" value="ECO:0007669"/>
    <property type="project" value="UniProtKB-ARBA"/>
</dbReference>
<evidence type="ECO:0000259" key="18">
    <source>
        <dbReference type="PROSITE" id="PS50110"/>
    </source>
</evidence>
<evidence type="ECO:0000256" key="10">
    <source>
        <dbReference type="ARBA" id="ARBA00022989"/>
    </source>
</evidence>
<dbReference type="InterPro" id="IPR011006">
    <property type="entry name" value="CheY-like_superfamily"/>
</dbReference>
<dbReference type="PROSITE" id="PS50110">
    <property type="entry name" value="RESPONSE_REGULATORY"/>
    <property type="match status" value="1"/>
</dbReference>
<keyword evidence="6 16" id="KW-0812">Transmembrane</keyword>
<sequence>MYVLEEKKNSSSGDQVHNQENVLSNKEEPNEINNVGLIQKFRSSLTPKHRLHISIRTQLIALVLFVSLFSLLTLAIATGVYFSTVLKRTRASNLEVAAQLKAAQMEQGFNYYYYQALLLSSKESIQSALVYRKAGNASSSLIDTAETTIDQFLETTTMFNGVRLYDTSFDSVATVTGPNTGLNNSEIESLYILSEIPQNPPDILLKEGGFIWGPVQSGSSYFASFSLAINTNSTFLIQERSLAGYMTLIMNITVLNFASDNTSSSDGQSVEFVKPDFPINNSSDVSGFSYVFQPNDLVSIDTVYDLDSYEPVEDMFGEDKSIGYTLNVKNPIGQGVSVGYALIDFTYGKWGVTLEQLDSKFMEPIMKLTKMMVGVCIGISALMLFITFILAHYGVRPIRRLQKAAETITERRGLRSNRHYRHHHHSLHSKRASLHFKSRSRKEKKLQREHSWPPVFQGSHLSPSPCNIIVTSTSQDAHESEASQTAVRKKAILAPSSVPGNTSGSLRSSIQGRSRHDSEGYLESYSVTEASTDAENNATSTPLPAIVPIHGIFYDELTELTEAFNTMTEELDKQYSHLEDRVRARTKELEIAKIQADAARQQAEAANEAKTVFIANISHELRTPLNGILGMTSVAMAEKDKKKIRSSLDLIFRSGELLLHILTQLLTFSKNQLDKTKLQRRNFVLLEVASQIESIFGKTATDQDVNLIVQLKPDLSRKMIMLGDSNRIIQIVMNLVSNSLKFTPKNGTVKVVIKVLGYYDEKRSKEENYGKVYIKGVHDAPEINPPFHPESLRRRLSDSGDSMKSSKSEWTLNTLSSEEYHNQLADAYNYSVSKSYFDEEDGDFLNIKDTSDSDNHRLHECHEFKYVKKYWVVRISVSDTGTGIEKSLQEKIFEAFVQGDQTLSRSHGGTGLGLSICKQFAKLMHGTLILNSVVGQGSTFTFTVPLPQVGELIIPKEQETEFYDDVFNPKHPPSKRVKFMDGSDKSSGSLGVKKSGSSDNSGKNGRQNLLFDPLSNPFVKPELITRASTGTAKSKISADRDQSGSIVSTVSSHSASSSHSSLNESYDPVKAHLHFLVAEDNLVNQEVVKRMMKLEGYTDVTLACDGFEAIDLVKQSQKAGKKFDLILMDVQMPKLDGISATRIIRHQLGYTYPIVALTAFADKSNEDECIEVGMSGFLSKPVRRNLLRKIIKQFCNESDISKDCGKKPSNVSPFKDDDISS</sequence>
<evidence type="ECO:0000259" key="17">
    <source>
        <dbReference type="PROSITE" id="PS50109"/>
    </source>
</evidence>
<proteinExistence type="predicted"/>
<dbReference type="SMART" id="SM00387">
    <property type="entry name" value="HATPase_c"/>
    <property type="match status" value="1"/>
</dbReference>
<feature type="compositionally biased region" description="Low complexity" evidence="15">
    <location>
        <begin position="985"/>
        <end position="1005"/>
    </location>
</feature>
<feature type="domain" description="Histidine kinase" evidence="17">
    <location>
        <begin position="616"/>
        <end position="948"/>
    </location>
</feature>
<dbReference type="Gene3D" id="3.30.565.10">
    <property type="entry name" value="Histidine kinase-like ATPase, C-terminal domain"/>
    <property type="match status" value="1"/>
</dbReference>
<feature type="domain" description="HAMP" evidence="19">
    <location>
        <begin position="547"/>
        <end position="576"/>
    </location>
</feature>
<dbReference type="InterPro" id="IPR004358">
    <property type="entry name" value="Sig_transdc_His_kin-like_C"/>
</dbReference>
<dbReference type="Gene3D" id="1.10.287.130">
    <property type="match status" value="1"/>
</dbReference>
<keyword evidence="4 14" id="KW-0597">Phosphoprotein</keyword>
<evidence type="ECO:0000256" key="15">
    <source>
        <dbReference type="SAM" id="MobiDB-lite"/>
    </source>
</evidence>
<evidence type="ECO:0000256" key="3">
    <source>
        <dbReference type="ARBA" id="ARBA00012438"/>
    </source>
</evidence>
<dbReference type="Pfam" id="PF00072">
    <property type="entry name" value="Response_reg"/>
    <property type="match status" value="1"/>
</dbReference>
<dbReference type="PANTHER" id="PTHR43047">
    <property type="entry name" value="TWO-COMPONENT HISTIDINE PROTEIN KINASE"/>
    <property type="match status" value="1"/>
</dbReference>
<dbReference type="FunFam" id="1.10.287.130:FF:000004">
    <property type="entry name" value="Ethylene receptor 1"/>
    <property type="match status" value="1"/>
</dbReference>
<dbReference type="CDD" id="cd00082">
    <property type="entry name" value="HisKA"/>
    <property type="match status" value="1"/>
</dbReference>
<dbReference type="InterPro" id="IPR003661">
    <property type="entry name" value="HisK_dim/P_dom"/>
</dbReference>
<feature type="compositionally biased region" description="Low complexity" evidence="15">
    <location>
        <begin position="1043"/>
        <end position="1063"/>
    </location>
</feature>
<evidence type="ECO:0000256" key="13">
    <source>
        <dbReference type="ARBA" id="ARBA00023180"/>
    </source>
</evidence>
<dbReference type="Proteomes" id="UP000568158">
    <property type="component" value="Unassembled WGS sequence"/>
</dbReference>
<dbReference type="InterPro" id="IPR003660">
    <property type="entry name" value="HAMP_dom"/>
</dbReference>
<dbReference type="GO" id="GO:0000155">
    <property type="term" value="F:phosphorelay sensor kinase activity"/>
    <property type="evidence" value="ECO:0007669"/>
    <property type="project" value="InterPro"/>
</dbReference>
<dbReference type="PANTHER" id="PTHR43047:SF72">
    <property type="entry name" value="OSMOSENSING HISTIDINE PROTEIN KINASE SLN1"/>
    <property type="match status" value="1"/>
</dbReference>
<keyword evidence="7" id="KW-0547">Nucleotide-binding</keyword>
<dbReference type="InterPro" id="IPR001789">
    <property type="entry name" value="Sig_transdc_resp-reg_receiver"/>
</dbReference>
<dbReference type="CDD" id="cd06225">
    <property type="entry name" value="HAMP"/>
    <property type="match status" value="1"/>
</dbReference>
<evidence type="ECO:0000256" key="7">
    <source>
        <dbReference type="ARBA" id="ARBA00022741"/>
    </source>
</evidence>
<dbReference type="SMART" id="SM00388">
    <property type="entry name" value="HisKA"/>
    <property type="match status" value="1"/>
</dbReference>
<comment type="catalytic activity">
    <reaction evidence="1">
        <text>ATP + protein L-histidine = ADP + protein N-phospho-L-histidine.</text>
        <dbReference type="EC" id="2.7.13.3"/>
    </reaction>
</comment>
<keyword evidence="5" id="KW-0808">Transferase</keyword>
<comment type="caution">
    <text evidence="20">The sequence shown here is derived from an EMBL/GenBank/DDBJ whole genome shotgun (WGS) entry which is preliminary data.</text>
</comment>
<dbReference type="FunFam" id="3.40.50.2300:FF:000289">
    <property type="entry name" value="Osmosensing histidine protein kinase SLN1"/>
    <property type="match status" value="1"/>
</dbReference>
<feature type="compositionally biased region" description="Basic residues" evidence="15">
    <location>
        <begin position="418"/>
        <end position="445"/>
    </location>
</feature>
<keyword evidence="9" id="KW-0067">ATP-binding</keyword>
<dbReference type="GO" id="GO:0036180">
    <property type="term" value="P:filamentous growth of a population of unicellular organisms in response to biotic stimulus"/>
    <property type="evidence" value="ECO:0007669"/>
    <property type="project" value="UniProtKB-ARBA"/>
</dbReference>
<evidence type="ECO:0000256" key="4">
    <source>
        <dbReference type="ARBA" id="ARBA00022553"/>
    </source>
</evidence>
<evidence type="ECO:0000256" key="1">
    <source>
        <dbReference type="ARBA" id="ARBA00000085"/>
    </source>
</evidence>
<evidence type="ECO:0000256" key="2">
    <source>
        <dbReference type="ARBA" id="ARBA00004370"/>
    </source>
</evidence>
<keyword evidence="11" id="KW-0902">Two-component regulatory system</keyword>
<feature type="region of interest" description="Disordered" evidence="15">
    <location>
        <begin position="965"/>
        <end position="1014"/>
    </location>
</feature>
<name>A0A8H6BI68_DEKBR</name>
<dbReference type="SMART" id="SM00448">
    <property type="entry name" value="REC"/>
    <property type="match status" value="1"/>
</dbReference>
<evidence type="ECO:0000256" key="9">
    <source>
        <dbReference type="ARBA" id="ARBA00022840"/>
    </source>
</evidence>
<evidence type="ECO:0000313" key="21">
    <source>
        <dbReference type="Proteomes" id="UP000568158"/>
    </source>
</evidence>
<comment type="subcellular location">
    <subcellularLocation>
        <location evidence="2">Membrane</location>
    </subcellularLocation>
</comment>
<evidence type="ECO:0000256" key="12">
    <source>
        <dbReference type="ARBA" id="ARBA00023136"/>
    </source>
</evidence>
<dbReference type="GO" id="GO:0007234">
    <property type="term" value="P:osmosensory signaling via phosphorelay pathway"/>
    <property type="evidence" value="ECO:0007669"/>
    <property type="project" value="UniProtKB-ARBA"/>
</dbReference>
<dbReference type="GO" id="GO:0009927">
    <property type="term" value="F:histidine phosphotransfer kinase activity"/>
    <property type="evidence" value="ECO:0007669"/>
    <property type="project" value="TreeGrafter"/>
</dbReference>
<dbReference type="AlphaFoldDB" id="A0A8H6BI68"/>
<dbReference type="Gene3D" id="3.40.50.2300">
    <property type="match status" value="1"/>
</dbReference>
<feature type="compositionally biased region" description="Polar residues" evidence="15">
    <location>
        <begin position="498"/>
        <end position="512"/>
    </location>
</feature>
<reference evidence="20 21" key="1">
    <citation type="journal article" date="2020" name="Appl. Microbiol. Biotechnol.">
        <title>Targeted gene deletion in Brettanomyces bruxellensis with an expression-free CRISPR-Cas9 system.</title>
        <authorList>
            <person name="Varela C."/>
            <person name="Bartel C."/>
            <person name="Onetto C."/>
            <person name="Borneman A."/>
        </authorList>
    </citation>
    <scope>NUCLEOTIDE SEQUENCE [LARGE SCALE GENOMIC DNA]</scope>
    <source>
        <strain evidence="20 21">AWRI1613</strain>
    </source>
</reference>
<feature type="modified residue" description="4-aspartylphosphate" evidence="14">
    <location>
        <position position="1129"/>
    </location>
</feature>
<feature type="region of interest" description="Disordered" evidence="15">
    <location>
        <begin position="1029"/>
        <end position="1063"/>
    </location>
</feature>
<dbReference type="InterPro" id="IPR036890">
    <property type="entry name" value="HATPase_C_sf"/>
</dbReference>
<keyword evidence="8" id="KW-0418">Kinase</keyword>
<evidence type="ECO:0000256" key="5">
    <source>
        <dbReference type="ARBA" id="ARBA00022679"/>
    </source>
</evidence>
<dbReference type="PROSITE" id="PS50885">
    <property type="entry name" value="HAMP"/>
    <property type="match status" value="1"/>
</dbReference>
<dbReference type="Gene3D" id="6.10.340.10">
    <property type="match status" value="1"/>
</dbReference>
<feature type="region of interest" description="Disordered" evidence="15">
    <location>
        <begin position="1"/>
        <end position="25"/>
    </location>
</feature>
<dbReference type="GO" id="GO:0005886">
    <property type="term" value="C:plasma membrane"/>
    <property type="evidence" value="ECO:0007669"/>
    <property type="project" value="TreeGrafter"/>
</dbReference>
<dbReference type="Pfam" id="PF02518">
    <property type="entry name" value="HATPase_c"/>
    <property type="match status" value="1"/>
</dbReference>
<dbReference type="SUPFAM" id="SSF55874">
    <property type="entry name" value="ATPase domain of HSP90 chaperone/DNA topoisomerase II/histidine kinase"/>
    <property type="match status" value="2"/>
</dbReference>
<feature type="region of interest" description="Disordered" evidence="15">
    <location>
        <begin position="418"/>
        <end position="459"/>
    </location>
</feature>
<dbReference type="InterPro" id="IPR036097">
    <property type="entry name" value="HisK_dim/P_sf"/>
</dbReference>
<dbReference type="InterPro" id="IPR005467">
    <property type="entry name" value="His_kinase_dom"/>
</dbReference>
<dbReference type="Pfam" id="PF00512">
    <property type="entry name" value="HisKA"/>
    <property type="match status" value="1"/>
</dbReference>
<dbReference type="SUPFAM" id="SSF52172">
    <property type="entry name" value="CheY-like"/>
    <property type="match status" value="1"/>
</dbReference>
<dbReference type="GO" id="GO:0005524">
    <property type="term" value="F:ATP binding"/>
    <property type="evidence" value="ECO:0007669"/>
    <property type="project" value="UniProtKB-KW"/>
</dbReference>
<evidence type="ECO:0000256" key="14">
    <source>
        <dbReference type="PROSITE-ProRule" id="PRU00169"/>
    </source>
</evidence>
<evidence type="ECO:0000313" key="20">
    <source>
        <dbReference type="EMBL" id="KAF6012226.1"/>
    </source>
</evidence>
<keyword evidence="12 16" id="KW-0472">Membrane</keyword>
<dbReference type="PRINTS" id="PR00344">
    <property type="entry name" value="BCTRLSENSOR"/>
</dbReference>
<dbReference type="SUPFAM" id="SSF47384">
    <property type="entry name" value="Homodimeric domain of signal transducing histidine kinase"/>
    <property type="match status" value="1"/>
</dbReference>
<gene>
    <name evidence="20" type="ORF">HII12_002379</name>
</gene>
<feature type="transmembrane region" description="Helical" evidence="16">
    <location>
        <begin position="59"/>
        <end position="82"/>
    </location>
</feature>
<dbReference type="PROSITE" id="PS50109">
    <property type="entry name" value="HIS_KIN"/>
    <property type="match status" value="1"/>
</dbReference>
<keyword evidence="10 16" id="KW-1133">Transmembrane helix</keyword>
<evidence type="ECO:0000256" key="8">
    <source>
        <dbReference type="ARBA" id="ARBA00022777"/>
    </source>
</evidence>